<comment type="catalytic activity">
    <reaction evidence="24">
        <text>alpha-NAD(+) + H2O = ADP-D-ribose + nicotinamide + H(+)</text>
        <dbReference type="Rhea" id="RHEA:68792"/>
        <dbReference type="ChEBI" id="CHEBI:15377"/>
        <dbReference type="ChEBI" id="CHEBI:15378"/>
        <dbReference type="ChEBI" id="CHEBI:17154"/>
        <dbReference type="ChEBI" id="CHEBI:57967"/>
        <dbReference type="ChEBI" id="CHEBI:77017"/>
    </reaction>
</comment>
<name>A0A7M7M5R8_VARDE</name>
<organism evidence="26 27">
    <name type="scientific">Varroa destructor</name>
    <name type="common">Honeybee mite</name>
    <dbReference type="NCBI Taxonomy" id="109461"/>
    <lineage>
        <taxon>Eukaryota</taxon>
        <taxon>Metazoa</taxon>
        <taxon>Ecdysozoa</taxon>
        <taxon>Arthropoda</taxon>
        <taxon>Chelicerata</taxon>
        <taxon>Arachnida</taxon>
        <taxon>Acari</taxon>
        <taxon>Parasitiformes</taxon>
        <taxon>Mesostigmata</taxon>
        <taxon>Gamasina</taxon>
        <taxon>Dermanyssoidea</taxon>
        <taxon>Varroidae</taxon>
        <taxon>Varroa</taxon>
    </lineage>
</organism>
<dbReference type="EnsemblMetazoa" id="XM_022795635">
    <property type="protein sequence ID" value="XP_022651370"/>
    <property type="gene ID" value="LOC111246291"/>
</dbReference>
<dbReference type="GeneID" id="111246291"/>
<dbReference type="GO" id="GO:0006281">
    <property type="term" value="P:DNA repair"/>
    <property type="evidence" value="ECO:0007669"/>
    <property type="project" value="UniProtKB-KW"/>
</dbReference>
<dbReference type="PANTHER" id="PTHR16222">
    <property type="entry name" value="ADP-RIBOSYLGLYCOHYDROLASE"/>
    <property type="match status" value="1"/>
</dbReference>
<evidence type="ECO:0000256" key="23">
    <source>
        <dbReference type="ARBA" id="ARBA00043193"/>
    </source>
</evidence>
<dbReference type="GO" id="GO:0046872">
    <property type="term" value="F:metal ion binding"/>
    <property type="evidence" value="ECO:0007669"/>
    <property type="project" value="UniProtKB-KW"/>
</dbReference>
<evidence type="ECO:0000256" key="13">
    <source>
        <dbReference type="ARBA" id="ARBA00022842"/>
    </source>
</evidence>
<keyword evidence="15" id="KW-0234">DNA repair</keyword>
<evidence type="ECO:0000256" key="18">
    <source>
        <dbReference type="ARBA" id="ARBA00042398"/>
    </source>
</evidence>
<keyword evidence="16" id="KW-0539">Nucleus</keyword>
<evidence type="ECO:0000256" key="10">
    <source>
        <dbReference type="ARBA" id="ARBA00022723"/>
    </source>
</evidence>
<feature type="binding site" evidence="25">
    <location>
        <position position="336"/>
    </location>
    <ligand>
        <name>Mg(2+)</name>
        <dbReference type="ChEBI" id="CHEBI:18420"/>
        <label>1</label>
    </ligand>
</feature>
<keyword evidence="14" id="KW-0496">Mitochondrion</keyword>
<evidence type="ECO:0000256" key="22">
    <source>
        <dbReference type="ARBA" id="ARBA00043187"/>
    </source>
</evidence>
<keyword evidence="8" id="KW-0158">Chromosome</keyword>
<evidence type="ECO:0000256" key="19">
    <source>
        <dbReference type="ARBA" id="ARBA00042471"/>
    </source>
</evidence>
<feature type="binding site" evidence="25">
    <location>
        <position position="338"/>
    </location>
    <ligand>
        <name>Mg(2+)</name>
        <dbReference type="ChEBI" id="CHEBI:18420"/>
        <label>1</label>
    </ligand>
</feature>
<keyword evidence="9" id="KW-0963">Cytoplasm</keyword>
<dbReference type="InterPro" id="IPR050792">
    <property type="entry name" value="ADP-ribosylglycohydrolase"/>
</dbReference>
<dbReference type="GO" id="GO:0005634">
    <property type="term" value="C:nucleus"/>
    <property type="evidence" value="ECO:0007669"/>
    <property type="project" value="UniProtKB-SubCell"/>
</dbReference>
<keyword evidence="13 25" id="KW-0460">Magnesium</keyword>
<evidence type="ECO:0000256" key="16">
    <source>
        <dbReference type="ARBA" id="ARBA00023242"/>
    </source>
</evidence>
<keyword evidence="10 25" id="KW-0479">Metal-binding</keyword>
<dbReference type="GO" id="GO:0005759">
    <property type="term" value="C:mitochondrial matrix"/>
    <property type="evidence" value="ECO:0007669"/>
    <property type="project" value="UniProtKB-SubCell"/>
</dbReference>
<dbReference type="Pfam" id="PF03747">
    <property type="entry name" value="ADP_ribosyl_GH"/>
    <property type="match status" value="1"/>
</dbReference>
<evidence type="ECO:0000256" key="12">
    <source>
        <dbReference type="ARBA" id="ARBA00022801"/>
    </source>
</evidence>
<evidence type="ECO:0000256" key="3">
    <source>
        <dbReference type="ARBA" id="ARBA00004305"/>
    </source>
</evidence>
<dbReference type="InterPro" id="IPR005502">
    <property type="entry name" value="Ribosyl_crysJ1"/>
</dbReference>
<dbReference type="KEGG" id="vde:111246291"/>
<evidence type="ECO:0000256" key="15">
    <source>
        <dbReference type="ARBA" id="ARBA00023204"/>
    </source>
</evidence>
<dbReference type="GO" id="GO:0005694">
    <property type="term" value="C:chromosome"/>
    <property type="evidence" value="ECO:0007669"/>
    <property type="project" value="UniProtKB-SubCell"/>
</dbReference>
<dbReference type="InterPro" id="IPR036705">
    <property type="entry name" value="Ribosyl_crysJ1_sf"/>
</dbReference>
<dbReference type="EnsemblMetazoa" id="XM_022795633">
    <property type="protein sequence ID" value="XP_022651368"/>
    <property type="gene ID" value="LOC111246291"/>
</dbReference>
<comment type="subunit">
    <text evidence="6">Monomer.</text>
</comment>
<reference evidence="26" key="1">
    <citation type="submission" date="2021-01" db="UniProtKB">
        <authorList>
            <consortium name="EnsemblMetazoa"/>
        </authorList>
    </citation>
    <scope>IDENTIFICATION</scope>
</reference>
<dbReference type="EnsemblMetazoa" id="XM_022795636">
    <property type="protein sequence ID" value="XP_022651371"/>
    <property type="gene ID" value="LOC111246291"/>
</dbReference>
<dbReference type="OMA" id="HMEHVEA"/>
<evidence type="ECO:0000256" key="6">
    <source>
        <dbReference type="ARBA" id="ARBA00011245"/>
    </source>
</evidence>
<comment type="cofactor">
    <cofactor evidence="25">
        <name>Mg(2+)</name>
        <dbReference type="ChEBI" id="CHEBI:18420"/>
    </cofactor>
    <text evidence="25">Binds 2 magnesium ions per subunit.</text>
</comment>
<evidence type="ECO:0000256" key="21">
    <source>
        <dbReference type="ARBA" id="ARBA00042850"/>
    </source>
</evidence>
<evidence type="ECO:0000313" key="27">
    <source>
        <dbReference type="Proteomes" id="UP000594260"/>
    </source>
</evidence>
<evidence type="ECO:0000256" key="9">
    <source>
        <dbReference type="ARBA" id="ARBA00022490"/>
    </source>
</evidence>
<feature type="binding site" evidence="25">
    <location>
        <position position="99"/>
    </location>
    <ligand>
        <name>Mg(2+)</name>
        <dbReference type="ChEBI" id="CHEBI:18420"/>
        <label>1</label>
    </ligand>
</feature>
<evidence type="ECO:0000313" key="26">
    <source>
        <dbReference type="EnsemblMetazoa" id="XP_022651371"/>
    </source>
</evidence>
<evidence type="ECO:0000256" key="7">
    <source>
        <dbReference type="ARBA" id="ARBA00012255"/>
    </source>
</evidence>
<feature type="binding site" evidence="25">
    <location>
        <position position="100"/>
    </location>
    <ligand>
        <name>Mg(2+)</name>
        <dbReference type="ChEBI" id="CHEBI:18420"/>
        <label>1</label>
    </ligand>
</feature>
<dbReference type="Proteomes" id="UP000594260">
    <property type="component" value="Unplaced"/>
</dbReference>
<keyword evidence="27" id="KW-1185">Reference proteome</keyword>
<dbReference type="InParanoid" id="A0A7M7M5R8"/>
<evidence type="ECO:0000256" key="14">
    <source>
        <dbReference type="ARBA" id="ARBA00023128"/>
    </source>
</evidence>
<feature type="binding site" evidence="25">
    <location>
        <position position="339"/>
    </location>
    <ligand>
        <name>Mg(2+)</name>
        <dbReference type="ChEBI" id="CHEBI:18420"/>
        <label>1</label>
    </ligand>
</feature>
<dbReference type="SUPFAM" id="SSF101478">
    <property type="entry name" value="ADP-ribosylglycohydrolase"/>
    <property type="match status" value="1"/>
</dbReference>
<protein>
    <recommendedName>
        <fullName evidence="17">ADP-ribosylhydrolase ARH3</fullName>
        <ecNumber evidence="7">3.2.1.143</ecNumber>
    </recommendedName>
    <alternativeName>
        <fullName evidence="18">ADP-ribose glycohydrolase ARH3</fullName>
    </alternativeName>
    <alternativeName>
        <fullName evidence="19">ADP-ribosylhydrolase 3</fullName>
    </alternativeName>
    <alternativeName>
        <fullName evidence="22">O-acetyl-ADP-ribose deacetylase ARH3</fullName>
    </alternativeName>
    <alternativeName>
        <fullName evidence="23">Poly(ADP-ribose) glycohydrolase ARH3</fullName>
    </alternativeName>
    <alternativeName>
        <fullName evidence="21">[Protein ADP-ribosylarginine] hydrolase-like protein 2</fullName>
    </alternativeName>
    <alternativeName>
        <fullName evidence="20">[Protein ADP-ribosylserine] hydrolase</fullName>
    </alternativeName>
</protein>
<proteinExistence type="inferred from homology"/>
<evidence type="ECO:0000256" key="5">
    <source>
        <dbReference type="ARBA" id="ARBA00010702"/>
    </source>
</evidence>
<feature type="binding site" evidence="25">
    <location>
        <position position="98"/>
    </location>
    <ligand>
        <name>Mg(2+)</name>
        <dbReference type="ChEBI" id="CHEBI:18420"/>
        <label>1</label>
    </ligand>
</feature>
<dbReference type="Gene3D" id="1.10.4080.10">
    <property type="entry name" value="ADP-ribosylation/Crystallin J1"/>
    <property type="match status" value="1"/>
</dbReference>
<dbReference type="RefSeq" id="XP_022651369.1">
    <property type="nucleotide sequence ID" value="XM_022795634.1"/>
</dbReference>
<dbReference type="RefSeq" id="XP_022651368.1">
    <property type="nucleotide sequence ID" value="XM_022795633.1"/>
</dbReference>
<keyword evidence="12" id="KW-0378">Hydrolase</keyword>
<evidence type="ECO:0000256" key="25">
    <source>
        <dbReference type="PIRSR" id="PIRSR605502-1"/>
    </source>
</evidence>
<evidence type="ECO:0000256" key="20">
    <source>
        <dbReference type="ARBA" id="ARBA00042722"/>
    </source>
</evidence>
<evidence type="ECO:0000256" key="24">
    <source>
        <dbReference type="ARBA" id="ARBA00049015"/>
    </source>
</evidence>
<evidence type="ECO:0000256" key="1">
    <source>
        <dbReference type="ARBA" id="ARBA00004123"/>
    </source>
</evidence>
<dbReference type="GO" id="GO:0140290">
    <property type="term" value="P:peptidyl-serine ADP-deribosylation"/>
    <property type="evidence" value="ECO:0007669"/>
    <property type="project" value="UniProtKB-ARBA"/>
</dbReference>
<evidence type="ECO:0000256" key="17">
    <source>
        <dbReference type="ARBA" id="ARBA00041057"/>
    </source>
</evidence>
<dbReference type="RefSeq" id="XP_022651370.1">
    <property type="nucleotide sequence ID" value="XM_022795635.1"/>
</dbReference>
<evidence type="ECO:0000256" key="2">
    <source>
        <dbReference type="ARBA" id="ARBA00004286"/>
    </source>
</evidence>
<dbReference type="OrthoDB" id="410104at2759"/>
<comment type="similarity">
    <text evidence="5">Belongs to the ADP-ribosylglycohydrolase family.</text>
</comment>
<accession>A0A7M7M5R8</accession>
<dbReference type="AlphaFoldDB" id="A0A7M7M5R8"/>
<keyword evidence="11" id="KW-0227">DNA damage</keyword>
<dbReference type="FunFam" id="1.10.4080.10:FF:000001">
    <property type="entry name" value="ADP-ribose glycohydrolase ARH3"/>
    <property type="match status" value="1"/>
</dbReference>
<dbReference type="PANTHER" id="PTHR16222:SF24">
    <property type="entry name" value="ADP-RIBOSYLHYDROLASE ARH3"/>
    <property type="match status" value="1"/>
</dbReference>
<evidence type="ECO:0000256" key="4">
    <source>
        <dbReference type="ARBA" id="ARBA00004496"/>
    </source>
</evidence>
<comment type="subcellular location">
    <subcellularLocation>
        <location evidence="2">Chromosome</location>
    </subcellularLocation>
    <subcellularLocation>
        <location evidence="4">Cytoplasm</location>
    </subcellularLocation>
    <subcellularLocation>
        <location evidence="3">Mitochondrion matrix</location>
    </subcellularLocation>
    <subcellularLocation>
        <location evidence="1">Nucleus</location>
    </subcellularLocation>
</comment>
<dbReference type="EnsemblMetazoa" id="XM_022795634">
    <property type="protein sequence ID" value="XP_022651369"/>
    <property type="gene ID" value="LOC111246291"/>
</dbReference>
<evidence type="ECO:0000256" key="11">
    <source>
        <dbReference type="ARBA" id="ARBA00022763"/>
    </source>
</evidence>
<dbReference type="RefSeq" id="XP_022651371.1">
    <property type="nucleotide sequence ID" value="XM_022795636.1"/>
</dbReference>
<dbReference type="EC" id="3.2.1.143" evidence="7"/>
<evidence type="ECO:0000256" key="8">
    <source>
        <dbReference type="ARBA" id="ARBA00022454"/>
    </source>
</evidence>
<sequence length="384" mass="41954">MQMHHRRMTAAPSLFSVGGRFISFTTVRGIAKRQVAMSSSEPMSLDRFKGCLVGGVMGDCLGSPFEGDARVTKSVLVQYFKNMNDAHTNKNLPYKRYTDDTAMTFALCRSLLEKNALDLPNLAKHFAQEFIKDHRRGYGQAAGYLLSHLNKYELWKSSLDEDVVGPAKAQFDGQGSYGNGASMRVAPTALFHATDDTETLVKSAYRQSLITHSNGLGILGAIVQAAAVRLALQAEDQIDTQNFVTELKKIVTGVEGIQYDYKIIFVNKLNCISTYLTKTSIDEEAFLEDLGNDITAHGSVPTAIYAFLKALQPLSEFETSSGVIRSIFAAIRIGGDTDTIASMAGSIAGAYYGQKDITAELSRHCEGITTAEEFAIKMHARISP</sequence>
<dbReference type="GO" id="GO:0004649">
    <property type="term" value="F:poly(ADP-ribose) glycohydrolase activity"/>
    <property type="evidence" value="ECO:0007669"/>
    <property type="project" value="UniProtKB-EC"/>
</dbReference>